<organism evidence="1 2">
    <name type="scientific">Mycobacterium phage Marshawn</name>
    <dbReference type="NCBI Taxonomy" id="2652423"/>
    <lineage>
        <taxon>Viruses</taxon>
        <taxon>Duplodnaviria</taxon>
        <taxon>Heunggongvirae</taxon>
        <taxon>Uroviricota</taxon>
        <taxon>Caudoviricetes</taxon>
        <taxon>Weiservirinae</taxon>
        <taxon>Anayavirus</taxon>
        <taxon>Anayavirus marshawn</taxon>
    </lineage>
</organism>
<dbReference type="KEGG" id="vg:60324972"/>
<proteinExistence type="predicted"/>
<name>A0A5P8D9M3_9CAUD</name>
<dbReference type="RefSeq" id="YP_009953497.1">
    <property type="nucleotide sequence ID" value="NC_051623.1"/>
</dbReference>
<protein>
    <submittedName>
        <fullName evidence="1">Uncharacterized protein</fullName>
    </submittedName>
</protein>
<evidence type="ECO:0000313" key="2">
    <source>
        <dbReference type="Proteomes" id="UP000325974"/>
    </source>
</evidence>
<dbReference type="EMBL" id="MN284895">
    <property type="protein sequence ID" value="QFP94790.1"/>
    <property type="molecule type" value="Genomic_DNA"/>
</dbReference>
<evidence type="ECO:0000313" key="1">
    <source>
        <dbReference type="EMBL" id="QFP94790.1"/>
    </source>
</evidence>
<dbReference type="Proteomes" id="UP000325974">
    <property type="component" value="Segment"/>
</dbReference>
<sequence length="36" mass="4021">MFLRLVLFGVELFSIEVGRVKQSTVHYLAAPEPVSS</sequence>
<gene>
    <name evidence="1" type="primary">4</name>
    <name evidence="1" type="ORF">SEA_MARSHAWN_4</name>
</gene>
<dbReference type="GeneID" id="60324972"/>
<reference evidence="1 2" key="1">
    <citation type="submission" date="2019-08" db="EMBL/GenBank/DDBJ databases">
        <authorList>
            <person name="Tisher V."/>
            <person name="Wilcox J."/>
            <person name="Boggs D."/>
            <person name="Byrne M."/>
            <person name="Copriviza J."/>
            <person name="deSilva C."/>
            <person name="Devereaux C."/>
            <person name="Hart C."/>
            <person name="Holyfield W."/>
            <person name="Sciammas C."/>
            <person name="Splaine-Duchscherer K."/>
            <person name="Bonilla C."/>
            <person name="Ettinger A.-S.H."/>
            <person name="Ettinger W.F."/>
            <person name="Haydock J."/>
            <person name="Anders K.R."/>
            <person name="Garlena R.A."/>
            <person name="Russell D.A."/>
            <person name="Pope W.H."/>
            <person name="Jacobs-Sera D."/>
            <person name="Hatfull G.F."/>
        </authorList>
    </citation>
    <scope>NUCLEOTIDE SEQUENCE [LARGE SCALE GENOMIC DNA]</scope>
</reference>
<keyword evidence="2" id="KW-1185">Reference proteome</keyword>
<accession>A0A5P8D9M3</accession>